<dbReference type="Pfam" id="PF25583">
    <property type="entry name" value="WCX"/>
    <property type="match status" value="1"/>
</dbReference>
<evidence type="ECO:0000259" key="1">
    <source>
        <dbReference type="Pfam" id="PF25583"/>
    </source>
</evidence>
<evidence type="ECO:0000313" key="3">
    <source>
        <dbReference type="Proteomes" id="UP000622648"/>
    </source>
</evidence>
<protein>
    <recommendedName>
        <fullName evidence="1">WCX domain-containing protein</fullName>
    </recommendedName>
</protein>
<gene>
    <name evidence="2" type="ORF">GCM10011413_04990</name>
</gene>
<dbReference type="Proteomes" id="UP000622648">
    <property type="component" value="Unassembled WGS sequence"/>
</dbReference>
<comment type="caution">
    <text evidence="2">The sequence shown here is derived from an EMBL/GenBank/DDBJ whole genome shotgun (WGS) entry which is preliminary data.</text>
</comment>
<reference evidence="3" key="1">
    <citation type="journal article" date="2019" name="Int. J. Syst. Evol. Microbiol.">
        <title>The Global Catalogue of Microorganisms (GCM) 10K type strain sequencing project: providing services to taxonomists for standard genome sequencing and annotation.</title>
        <authorList>
            <consortium name="The Broad Institute Genomics Platform"/>
            <consortium name="The Broad Institute Genome Sequencing Center for Infectious Disease"/>
            <person name="Wu L."/>
            <person name="Ma J."/>
        </authorList>
    </citation>
    <scope>NUCLEOTIDE SEQUENCE [LARGE SCALE GENOMIC DNA]</scope>
    <source>
        <strain evidence="3">CGMCC 1.15644</strain>
    </source>
</reference>
<name>A0ABQ1SJ38_9SPHI</name>
<organism evidence="2 3">
    <name type="scientific">Pedobacter psychrotolerans</name>
    <dbReference type="NCBI Taxonomy" id="1843235"/>
    <lineage>
        <taxon>Bacteria</taxon>
        <taxon>Pseudomonadati</taxon>
        <taxon>Bacteroidota</taxon>
        <taxon>Sphingobacteriia</taxon>
        <taxon>Sphingobacteriales</taxon>
        <taxon>Sphingobacteriaceae</taxon>
        <taxon>Pedobacter</taxon>
    </lineage>
</organism>
<dbReference type="InterPro" id="IPR057727">
    <property type="entry name" value="WCX_dom"/>
</dbReference>
<feature type="domain" description="WCX" evidence="1">
    <location>
        <begin position="20"/>
        <end position="92"/>
    </location>
</feature>
<evidence type="ECO:0000313" key="2">
    <source>
        <dbReference type="EMBL" id="GGE42112.1"/>
    </source>
</evidence>
<proteinExistence type="predicted"/>
<sequence length="111" mass="12936">MVHPPLDEIRNIDSSKNNTRIVIKVDREFAHYLFWERQNFGYLSEESSESEVTMYFDCAEHPTSFVRWFMKFVDHGEILEPAHLQDEVAAILLAGLSKMKGFNEAQPSDKQ</sequence>
<keyword evidence="3" id="KW-1185">Reference proteome</keyword>
<accession>A0ABQ1SJ38</accession>
<dbReference type="EMBL" id="BMJO01000001">
    <property type="protein sequence ID" value="GGE42112.1"/>
    <property type="molecule type" value="Genomic_DNA"/>
</dbReference>